<organism evidence="1 2">
    <name type="scientific">Lactobacillus xylocopicola</name>
    <dbReference type="NCBI Taxonomy" id="2976676"/>
    <lineage>
        <taxon>Bacteria</taxon>
        <taxon>Bacillati</taxon>
        <taxon>Bacillota</taxon>
        <taxon>Bacilli</taxon>
        <taxon>Lactobacillales</taxon>
        <taxon>Lactobacillaceae</taxon>
        <taxon>Lactobacillus</taxon>
    </lineage>
</organism>
<accession>A0ABN6SMS0</accession>
<dbReference type="Proteomes" id="UP001321741">
    <property type="component" value="Chromosome"/>
</dbReference>
<evidence type="ECO:0008006" key="3">
    <source>
        <dbReference type="Google" id="ProtNLM"/>
    </source>
</evidence>
<evidence type="ECO:0000313" key="1">
    <source>
        <dbReference type="EMBL" id="BDR60974.1"/>
    </source>
</evidence>
<name>A0ABN6SMS0_9LACO</name>
<evidence type="ECO:0000313" key="2">
    <source>
        <dbReference type="Proteomes" id="UP001321741"/>
    </source>
</evidence>
<dbReference type="RefSeq" id="WP_317637211.1">
    <property type="nucleotide sequence ID" value="NZ_AP026803.1"/>
</dbReference>
<protein>
    <recommendedName>
        <fullName evidence="3">Phage protein</fullName>
    </recommendedName>
</protein>
<dbReference type="EMBL" id="AP026803">
    <property type="protein sequence ID" value="BDR60974.1"/>
    <property type="molecule type" value="Genomic_DNA"/>
</dbReference>
<reference evidence="1 2" key="1">
    <citation type="journal article" date="2023" name="Microbiol. Spectr.">
        <title>Symbiosis of Carpenter Bees with Uncharacterized Lactic Acid Bacteria Showing NAD Auxotrophy.</title>
        <authorList>
            <person name="Kawasaki S."/>
            <person name="Ozawa K."/>
            <person name="Mori T."/>
            <person name="Yamamoto A."/>
            <person name="Ito M."/>
            <person name="Ohkuma M."/>
            <person name="Sakamoto M."/>
            <person name="Matsutani M."/>
        </authorList>
    </citation>
    <scope>NUCLEOTIDE SEQUENCE [LARGE SCALE GENOMIC DNA]</scope>
    <source>
        <strain evidence="1 2">Kim32-2</strain>
    </source>
</reference>
<gene>
    <name evidence="1" type="ORF">KIM322_12350</name>
</gene>
<keyword evidence="2" id="KW-1185">Reference proteome</keyword>
<sequence length="165" mass="19155">MNTEKAINIIDKLLEDHFLGKGKDNYLIDFVPVTFQNDDFNDLAAYLEIHFKPDFVKKITFIAFTIMHYYESYVFLDNHDVEPLYPELINKDLRHLGIEALAKLINKIVIENWSSINILFKNDGKLSLLRIEDGLDSYFFNLSAGTLEVAKSLVTQQGLYLKLIY</sequence>
<proteinExistence type="predicted"/>